<evidence type="ECO:0000256" key="4">
    <source>
        <dbReference type="SAM" id="MobiDB-lite"/>
    </source>
</evidence>
<dbReference type="InterPro" id="IPR008920">
    <property type="entry name" value="TF_FadR/GntR_C"/>
</dbReference>
<keyword evidence="7" id="KW-1185">Reference proteome</keyword>
<dbReference type="Gene3D" id="1.10.10.10">
    <property type="entry name" value="Winged helix-like DNA-binding domain superfamily/Winged helix DNA-binding domain"/>
    <property type="match status" value="1"/>
</dbReference>
<dbReference type="InterPro" id="IPR000524">
    <property type="entry name" value="Tscrpt_reg_HTH_GntR"/>
</dbReference>
<dbReference type="PANTHER" id="PTHR43537">
    <property type="entry name" value="TRANSCRIPTIONAL REGULATOR, GNTR FAMILY"/>
    <property type="match status" value="1"/>
</dbReference>
<dbReference type="Pfam" id="PF07729">
    <property type="entry name" value="FCD"/>
    <property type="match status" value="1"/>
</dbReference>
<gene>
    <name evidence="6" type="ORF">GCM10009836_41890</name>
</gene>
<dbReference type="PANTHER" id="PTHR43537:SF24">
    <property type="entry name" value="GLUCONATE OPERON TRANSCRIPTIONAL REPRESSOR"/>
    <property type="match status" value="1"/>
</dbReference>
<feature type="region of interest" description="Disordered" evidence="4">
    <location>
        <begin position="1"/>
        <end position="96"/>
    </location>
</feature>
<organism evidence="6 7">
    <name type="scientific">Pseudonocardia ailaonensis</name>
    <dbReference type="NCBI Taxonomy" id="367279"/>
    <lineage>
        <taxon>Bacteria</taxon>
        <taxon>Bacillati</taxon>
        <taxon>Actinomycetota</taxon>
        <taxon>Actinomycetes</taxon>
        <taxon>Pseudonocardiales</taxon>
        <taxon>Pseudonocardiaceae</taxon>
        <taxon>Pseudonocardia</taxon>
    </lineage>
</organism>
<name>A0ABN2N891_9PSEU</name>
<dbReference type="InterPro" id="IPR036390">
    <property type="entry name" value="WH_DNA-bd_sf"/>
</dbReference>
<keyword evidence="3" id="KW-0804">Transcription</keyword>
<evidence type="ECO:0000256" key="1">
    <source>
        <dbReference type="ARBA" id="ARBA00023015"/>
    </source>
</evidence>
<evidence type="ECO:0000256" key="3">
    <source>
        <dbReference type="ARBA" id="ARBA00023163"/>
    </source>
</evidence>
<sequence>MTARPRPAGVPRPAGHPEPEDLPGPAGLPELGDLPGPAGSTESEDLPGSAGLLEPDGVPGPAGLPGSGVLGPAGRTSGRTTAAARGGEPALPRARRGRTALGAEIAAHVRELIMSGAVEGGAWLRPERLAEELGTSVTPVREALLALRGEGFVRLVPRHGFLVAPLSGDDVVDLYQVQAWLAGELAARAAQRVDTAALAGLERQQETLEAASRTGDPRRVERENHEFHRGINLAAHAPKLAWFLAMATRYAPRRFYPTITGWEVASVEDHRPILDALHRRDEDAARTAMRTHIEHAGRLLVEHLRSSG</sequence>
<dbReference type="PROSITE" id="PS50949">
    <property type="entry name" value="HTH_GNTR"/>
    <property type="match status" value="1"/>
</dbReference>
<dbReference type="InterPro" id="IPR011711">
    <property type="entry name" value="GntR_C"/>
</dbReference>
<dbReference type="InterPro" id="IPR036388">
    <property type="entry name" value="WH-like_DNA-bd_sf"/>
</dbReference>
<dbReference type="SUPFAM" id="SSF48008">
    <property type="entry name" value="GntR ligand-binding domain-like"/>
    <property type="match status" value="1"/>
</dbReference>
<keyword evidence="1" id="KW-0805">Transcription regulation</keyword>
<dbReference type="Proteomes" id="UP001500449">
    <property type="component" value="Unassembled WGS sequence"/>
</dbReference>
<dbReference type="Pfam" id="PF00392">
    <property type="entry name" value="GntR"/>
    <property type="match status" value="1"/>
</dbReference>
<dbReference type="EMBL" id="BAAAQK010000013">
    <property type="protein sequence ID" value="GAA1857248.1"/>
    <property type="molecule type" value="Genomic_DNA"/>
</dbReference>
<evidence type="ECO:0000313" key="6">
    <source>
        <dbReference type="EMBL" id="GAA1857248.1"/>
    </source>
</evidence>
<comment type="caution">
    <text evidence="6">The sequence shown here is derived from an EMBL/GenBank/DDBJ whole genome shotgun (WGS) entry which is preliminary data.</text>
</comment>
<keyword evidence="2" id="KW-0238">DNA-binding</keyword>
<evidence type="ECO:0000259" key="5">
    <source>
        <dbReference type="PROSITE" id="PS50949"/>
    </source>
</evidence>
<dbReference type="SMART" id="SM00895">
    <property type="entry name" value="FCD"/>
    <property type="match status" value="1"/>
</dbReference>
<dbReference type="SUPFAM" id="SSF46785">
    <property type="entry name" value="Winged helix' DNA-binding domain"/>
    <property type="match status" value="1"/>
</dbReference>
<feature type="domain" description="HTH gntR-type" evidence="5">
    <location>
        <begin position="99"/>
        <end position="166"/>
    </location>
</feature>
<evidence type="ECO:0000256" key="2">
    <source>
        <dbReference type="ARBA" id="ARBA00023125"/>
    </source>
</evidence>
<dbReference type="SMART" id="SM00345">
    <property type="entry name" value="HTH_GNTR"/>
    <property type="match status" value="1"/>
</dbReference>
<evidence type="ECO:0000313" key="7">
    <source>
        <dbReference type="Proteomes" id="UP001500449"/>
    </source>
</evidence>
<dbReference type="Gene3D" id="1.20.120.530">
    <property type="entry name" value="GntR ligand-binding domain-like"/>
    <property type="match status" value="1"/>
</dbReference>
<reference evidence="6 7" key="1">
    <citation type="journal article" date="2019" name="Int. J. Syst. Evol. Microbiol.">
        <title>The Global Catalogue of Microorganisms (GCM) 10K type strain sequencing project: providing services to taxonomists for standard genome sequencing and annotation.</title>
        <authorList>
            <consortium name="The Broad Institute Genomics Platform"/>
            <consortium name="The Broad Institute Genome Sequencing Center for Infectious Disease"/>
            <person name="Wu L."/>
            <person name="Ma J."/>
        </authorList>
    </citation>
    <scope>NUCLEOTIDE SEQUENCE [LARGE SCALE GENOMIC DNA]</scope>
    <source>
        <strain evidence="6 7">JCM 16009</strain>
    </source>
</reference>
<proteinExistence type="predicted"/>
<feature type="compositionally biased region" description="Low complexity" evidence="4">
    <location>
        <begin position="73"/>
        <end position="87"/>
    </location>
</feature>
<protein>
    <recommendedName>
        <fullName evidence="5">HTH gntR-type domain-containing protein</fullName>
    </recommendedName>
</protein>
<accession>A0ABN2N891</accession>